<keyword evidence="3" id="KW-0808">Transferase</keyword>
<evidence type="ECO:0000313" key="9">
    <source>
        <dbReference type="EMBL" id="KAK4329036.1"/>
    </source>
</evidence>
<reference evidence="9" key="1">
    <citation type="submission" date="2023-11" db="EMBL/GenBank/DDBJ databases">
        <title>Genome assemblies of two species of porcelain crab, Petrolisthes cinctipes and Petrolisthes manimaculis (Anomura: Porcellanidae).</title>
        <authorList>
            <person name="Angst P."/>
        </authorList>
    </citation>
    <scope>NUCLEOTIDE SEQUENCE</scope>
    <source>
        <strain evidence="9">PB745_02</strain>
        <tissue evidence="9">Gill</tissue>
    </source>
</reference>
<dbReference type="GO" id="GO:0032958">
    <property type="term" value="P:inositol phosphate biosynthetic process"/>
    <property type="evidence" value="ECO:0007669"/>
    <property type="project" value="TreeGrafter"/>
</dbReference>
<proteinExistence type="inferred from homology"/>
<evidence type="ECO:0000256" key="7">
    <source>
        <dbReference type="ARBA" id="ARBA00029574"/>
    </source>
</evidence>
<dbReference type="EC" id="2.7.1.158" evidence="2"/>
<feature type="compositionally biased region" description="Low complexity" evidence="8">
    <location>
        <begin position="315"/>
        <end position="340"/>
    </location>
</feature>
<organism evidence="9 10">
    <name type="scientific">Petrolisthes manimaculis</name>
    <dbReference type="NCBI Taxonomy" id="1843537"/>
    <lineage>
        <taxon>Eukaryota</taxon>
        <taxon>Metazoa</taxon>
        <taxon>Ecdysozoa</taxon>
        <taxon>Arthropoda</taxon>
        <taxon>Crustacea</taxon>
        <taxon>Multicrustacea</taxon>
        <taxon>Malacostraca</taxon>
        <taxon>Eumalacostraca</taxon>
        <taxon>Eucarida</taxon>
        <taxon>Decapoda</taxon>
        <taxon>Pleocyemata</taxon>
        <taxon>Anomura</taxon>
        <taxon>Galatheoidea</taxon>
        <taxon>Porcellanidae</taxon>
        <taxon>Petrolisthes</taxon>
    </lineage>
</organism>
<feature type="region of interest" description="Disordered" evidence="8">
    <location>
        <begin position="1"/>
        <end position="29"/>
    </location>
</feature>
<comment type="caution">
    <text evidence="9">The sequence shown here is derived from an EMBL/GenBank/DDBJ whole genome shotgun (WGS) entry which is preliminary data.</text>
</comment>
<evidence type="ECO:0000256" key="1">
    <source>
        <dbReference type="ARBA" id="ARBA00007229"/>
    </source>
</evidence>
<dbReference type="InterPro" id="IPR043001">
    <property type="entry name" value="IP5_2-K_N_lobe"/>
</dbReference>
<dbReference type="AlphaFoldDB" id="A0AAE1QM87"/>
<dbReference type="PANTHER" id="PTHR14456:SF2">
    <property type="entry name" value="INOSITOL-PENTAKISPHOSPHATE 2-KINASE"/>
    <property type="match status" value="1"/>
</dbReference>
<evidence type="ECO:0000256" key="6">
    <source>
        <dbReference type="ARBA" id="ARBA00022840"/>
    </source>
</evidence>
<dbReference type="Proteomes" id="UP001292094">
    <property type="component" value="Unassembled WGS sequence"/>
</dbReference>
<accession>A0AAE1QM87</accession>
<sequence length="744" mass="83583">MESTWRRVGRGWEGNKGGESHVEESEKPEKVMKDTKWRRNTWCMWRKVEERWKTRGGESGGGLQELEGTCRKVGSGCRGELMNRGARGGNVLNVFTGKMLMAAIPLPPTTPLCSPPLAASPHHLYIDMRAWQQQQQQQRSPPQPTQESAEGRLVSILSPDLTYRGEGADHIVLRLAASDQVLRLCKTPVGVVTRAEELILRAVRDETFLLKVACPILGPLMTDESHLVEVDPRVRATLRDTVEPWRQDHRQDKEINKHGIGCICPDAATIFINRRDTSSPSPPQCNMSSSSPSPPQCNMSSSSPSSPSTPPPVLHPTHSSPLYSTSSPSPSPLYPTRSPPLYQSEHKDVISLVVTAADVESPTTDLIWNLNESLPTNCLPNINCDLVCSNSAALEYVDEDTRTVPEVNRNRDVDGIGRTLSPQKPRNVCVEIKPKQGFLDLSTPNLPLCRYCVKQFLKRSKEGLTRSSYCPLDLFSGDIGKMRQAIDSLIKSPQNNFRIFEDGEPKENCQPYRYLLDVFIAALTFDFTSGHAKITRSDQLSPRSSLGRILAFQNLDRLGVFKATRLYQKLVRKAGSLQAADTLLHDLRSWPASALPHLPLSLNLKEHHSNKTTDWKLKKVEQGDTIVRNKQLHGSRVNQIEEQKQCDGIREEEEEEMNIEEMVRELQRYLVSTTAKDLSLMILVKEEEEVGSSVWYKCQVTGVDLVAKPSSKIPKHERDYEKLRQALVDLGGRGEEPRCWQKEI</sequence>
<keyword evidence="6" id="KW-0067">ATP-binding</keyword>
<evidence type="ECO:0000313" key="10">
    <source>
        <dbReference type="Proteomes" id="UP001292094"/>
    </source>
</evidence>
<evidence type="ECO:0000256" key="4">
    <source>
        <dbReference type="ARBA" id="ARBA00022741"/>
    </source>
</evidence>
<keyword evidence="5" id="KW-0418">Kinase</keyword>
<protein>
    <recommendedName>
        <fullName evidence="2">inositol-pentakisphosphate 2-kinase</fullName>
        <ecNumber evidence="2">2.7.1.158</ecNumber>
    </recommendedName>
    <alternativeName>
        <fullName evidence="7">Ins(1,3,4,5,6)P5 2-kinase</fullName>
    </alternativeName>
</protein>
<feature type="region of interest" description="Disordered" evidence="8">
    <location>
        <begin position="131"/>
        <end position="150"/>
    </location>
</feature>
<comment type="similarity">
    <text evidence="1">Belongs to the IPK1 type 2 family.</text>
</comment>
<evidence type="ECO:0000256" key="3">
    <source>
        <dbReference type="ARBA" id="ARBA00022679"/>
    </source>
</evidence>
<feature type="compositionally biased region" description="Basic and acidic residues" evidence="8">
    <location>
        <begin position="16"/>
        <end position="29"/>
    </location>
</feature>
<keyword evidence="10" id="KW-1185">Reference proteome</keyword>
<feature type="compositionally biased region" description="Low complexity" evidence="8">
    <location>
        <begin position="284"/>
        <end position="306"/>
    </location>
</feature>
<evidence type="ECO:0000256" key="5">
    <source>
        <dbReference type="ARBA" id="ARBA00022777"/>
    </source>
</evidence>
<dbReference type="Gene3D" id="3.30.200.110">
    <property type="entry name" value="Inositol-pentakisphosphate 2-kinase, N-lobe"/>
    <property type="match status" value="1"/>
</dbReference>
<gene>
    <name evidence="9" type="ORF">Pmani_000592</name>
</gene>
<dbReference type="Pfam" id="PF06090">
    <property type="entry name" value="Ins_P5_2-kin"/>
    <property type="match status" value="1"/>
</dbReference>
<dbReference type="GO" id="GO:0005634">
    <property type="term" value="C:nucleus"/>
    <property type="evidence" value="ECO:0007669"/>
    <property type="project" value="TreeGrafter"/>
</dbReference>
<dbReference type="EMBL" id="JAWZYT010000041">
    <property type="protein sequence ID" value="KAK4329036.1"/>
    <property type="molecule type" value="Genomic_DNA"/>
</dbReference>
<dbReference type="PANTHER" id="PTHR14456">
    <property type="entry name" value="INOSITOL POLYPHOSPHATE KINASE 1"/>
    <property type="match status" value="1"/>
</dbReference>
<dbReference type="GO" id="GO:0005524">
    <property type="term" value="F:ATP binding"/>
    <property type="evidence" value="ECO:0007669"/>
    <property type="project" value="UniProtKB-KW"/>
</dbReference>
<dbReference type="InterPro" id="IPR009286">
    <property type="entry name" value="Ins_P5_2-kin"/>
</dbReference>
<evidence type="ECO:0000256" key="2">
    <source>
        <dbReference type="ARBA" id="ARBA00012023"/>
    </source>
</evidence>
<dbReference type="GO" id="GO:0035299">
    <property type="term" value="F:inositol-1,3,4,5,6-pentakisphosphate 2-kinase activity"/>
    <property type="evidence" value="ECO:0007669"/>
    <property type="project" value="UniProtKB-EC"/>
</dbReference>
<evidence type="ECO:0000256" key="8">
    <source>
        <dbReference type="SAM" id="MobiDB-lite"/>
    </source>
</evidence>
<name>A0AAE1QM87_9EUCA</name>
<keyword evidence="4" id="KW-0547">Nucleotide-binding</keyword>
<feature type="region of interest" description="Disordered" evidence="8">
    <location>
        <begin position="275"/>
        <end position="340"/>
    </location>
</feature>